<dbReference type="EMBL" id="FUKQ01000010">
    <property type="protein sequence ID" value="SJN20450.1"/>
    <property type="molecule type" value="Genomic_DNA"/>
</dbReference>
<protein>
    <recommendedName>
        <fullName evidence="3">DUF5318 domain-containing protein</fullName>
    </recommendedName>
</protein>
<keyword evidence="2" id="KW-1185">Reference proteome</keyword>
<dbReference type="STRING" id="1255658.FM114_02370"/>
<gene>
    <name evidence="1" type="ORF">FM114_02370</name>
</gene>
<sequence length="139" mass="15817">MWSQREVMSHALQRRRALVALQQPQRALSENGPCDADPLLVRAALHHGEPSDEDCPVCGGERLTNLNYTFGSQLGQFSGRIKSSEELAEMQDQFGEFTVRVVEVCPDCFWNHLMLTYKLGDGRKRRAPRHQETVEDIYG</sequence>
<dbReference type="Proteomes" id="UP000188342">
    <property type="component" value="Unassembled WGS sequence"/>
</dbReference>
<dbReference type="RefSeq" id="WP_094763599.1">
    <property type="nucleotide sequence ID" value="NZ_FUKQ01000010.1"/>
</dbReference>
<accession>A0A1R4IKP9</accession>
<dbReference type="Pfam" id="PF17249">
    <property type="entry name" value="DUF5318"/>
    <property type="match status" value="1"/>
</dbReference>
<reference evidence="1 2" key="1">
    <citation type="submission" date="2017-02" db="EMBL/GenBank/DDBJ databases">
        <authorList>
            <person name="Peterson S.W."/>
        </authorList>
    </citation>
    <scope>NUCLEOTIDE SEQUENCE [LARGE SCALE GENOMIC DNA]</scope>
    <source>
        <strain evidence="1 2">LSP_Lj1</strain>
    </source>
</reference>
<dbReference type="AlphaFoldDB" id="A0A1R4IKP9"/>
<evidence type="ECO:0000313" key="1">
    <source>
        <dbReference type="EMBL" id="SJN20450.1"/>
    </source>
</evidence>
<proteinExistence type="predicted"/>
<evidence type="ECO:0008006" key="3">
    <source>
        <dbReference type="Google" id="ProtNLM"/>
    </source>
</evidence>
<name>A0A1R4IKP9_9ACTN</name>
<evidence type="ECO:0000313" key="2">
    <source>
        <dbReference type="Proteomes" id="UP000188342"/>
    </source>
</evidence>
<organism evidence="1 2">
    <name type="scientific">Luteococcus japonicus LSP_Lj1</name>
    <dbReference type="NCBI Taxonomy" id="1255658"/>
    <lineage>
        <taxon>Bacteria</taxon>
        <taxon>Bacillati</taxon>
        <taxon>Actinomycetota</taxon>
        <taxon>Actinomycetes</taxon>
        <taxon>Propionibacteriales</taxon>
        <taxon>Propionibacteriaceae</taxon>
        <taxon>Luteococcus</taxon>
    </lineage>
</organism>
<dbReference type="InterPro" id="IPR035169">
    <property type="entry name" value="DUF5318"/>
</dbReference>
<dbReference type="OrthoDB" id="3531406at2"/>